<evidence type="ECO:0000313" key="3">
    <source>
        <dbReference type="Proteomes" id="UP000242715"/>
    </source>
</evidence>
<organism evidence="2 3">
    <name type="scientific">Trifolium subterraneum</name>
    <name type="common">Subterranean clover</name>
    <dbReference type="NCBI Taxonomy" id="3900"/>
    <lineage>
        <taxon>Eukaryota</taxon>
        <taxon>Viridiplantae</taxon>
        <taxon>Streptophyta</taxon>
        <taxon>Embryophyta</taxon>
        <taxon>Tracheophyta</taxon>
        <taxon>Spermatophyta</taxon>
        <taxon>Magnoliopsida</taxon>
        <taxon>eudicotyledons</taxon>
        <taxon>Gunneridae</taxon>
        <taxon>Pentapetalae</taxon>
        <taxon>rosids</taxon>
        <taxon>fabids</taxon>
        <taxon>Fabales</taxon>
        <taxon>Fabaceae</taxon>
        <taxon>Papilionoideae</taxon>
        <taxon>50 kb inversion clade</taxon>
        <taxon>NPAAA clade</taxon>
        <taxon>Hologalegina</taxon>
        <taxon>IRL clade</taxon>
        <taxon>Trifolieae</taxon>
        <taxon>Trifolium</taxon>
    </lineage>
</organism>
<protein>
    <submittedName>
        <fullName evidence="2">Uncharacterized protein</fullName>
    </submittedName>
</protein>
<feature type="region of interest" description="Disordered" evidence="1">
    <location>
        <begin position="45"/>
        <end position="81"/>
    </location>
</feature>
<reference evidence="3" key="1">
    <citation type="journal article" date="2017" name="Front. Plant Sci.">
        <title>Climate Clever Clovers: New Paradigm to Reduce the Environmental Footprint of Ruminants by Breeding Low Methanogenic Forages Utilizing Haplotype Variation.</title>
        <authorList>
            <person name="Kaur P."/>
            <person name="Appels R."/>
            <person name="Bayer P.E."/>
            <person name="Keeble-Gagnere G."/>
            <person name="Wang J."/>
            <person name="Hirakawa H."/>
            <person name="Shirasawa K."/>
            <person name="Vercoe P."/>
            <person name="Stefanova K."/>
            <person name="Durmic Z."/>
            <person name="Nichols P."/>
            <person name="Revell C."/>
            <person name="Isobe S.N."/>
            <person name="Edwards D."/>
            <person name="Erskine W."/>
        </authorList>
    </citation>
    <scope>NUCLEOTIDE SEQUENCE [LARGE SCALE GENOMIC DNA]</scope>
    <source>
        <strain evidence="3">cv. Daliak</strain>
    </source>
</reference>
<evidence type="ECO:0000313" key="2">
    <source>
        <dbReference type="EMBL" id="GAU13283.1"/>
    </source>
</evidence>
<dbReference type="Proteomes" id="UP000242715">
    <property type="component" value="Unassembled WGS sequence"/>
</dbReference>
<feature type="compositionally biased region" description="Polar residues" evidence="1">
    <location>
        <begin position="60"/>
        <end position="77"/>
    </location>
</feature>
<dbReference type="EMBL" id="DF973135">
    <property type="protein sequence ID" value="GAU13283.1"/>
    <property type="molecule type" value="Genomic_DNA"/>
</dbReference>
<sequence>MIPISKTDLVKKREKSWCKKRLAKIRKKYYRSRVKDATPTIVLEQSKEPSVASASKIPNVESNQVASSSTQSFNDTEQNSDDRILEVQANYDIQKSQGQPRFQRSM</sequence>
<proteinExistence type="predicted"/>
<name>A0A2Z6LHB6_TRISU</name>
<evidence type="ECO:0000256" key="1">
    <source>
        <dbReference type="SAM" id="MobiDB-lite"/>
    </source>
</evidence>
<dbReference type="AlphaFoldDB" id="A0A2Z6LHB6"/>
<keyword evidence="3" id="KW-1185">Reference proteome</keyword>
<accession>A0A2Z6LHB6</accession>
<gene>
    <name evidence="2" type="ORF">TSUD_42370</name>
</gene>